<keyword evidence="1" id="KW-0862">Zinc</keyword>
<dbReference type="PANTHER" id="PTHR47331">
    <property type="entry name" value="PHD-TYPE DOMAIN-CONTAINING PROTEIN"/>
    <property type="match status" value="1"/>
</dbReference>
<dbReference type="Pfam" id="PF17921">
    <property type="entry name" value="Integrase_H2C2"/>
    <property type="match status" value="1"/>
</dbReference>
<dbReference type="GO" id="GO:0071897">
    <property type="term" value="P:DNA biosynthetic process"/>
    <property type="evidence" value="ECO:0007669"/>
    <property type="project" value="UniProtKB-ARBA"/>
</dbReference>
<keyword evidence="6" id="KW-1185">Reference proteome</keyword>
<keyword evidence="1" id="KW-0863">Zinc-finger</keyword>
<dbReference type="SUPFAM" id="SSF57756">
    <property type="entry name" value="Retrovirus zinc finger-like domains"/>
    <property type="match status" value="1"/>
</dbReference>
<dbReference type="InterPro" id="IPR041588">
    <property type="entry name" value="Integrase_H2C2"/>
</dbReference>
<dbReference type="GO" id="GO:0015074">
    <property type="term" value="P:DNA integration"/>
    <property type="evidence" value="ECO:0007669"/>
    <property type="project" value="InterPro"/>
</dbReference>
<evidence type="ECO:0000259" key="3">
    <source>
        <dbReference type="PROSITE" id="PS50158"/>
    </source>
</evidence>
<dbReference type="InterPro" id="IPR043502">
    <property type="entry name" value="DNA/RNA_pol_sf"/>
</dbReference>
<dbReference type="Gene3D" id="3.30.420.10">
    <property type="entry name" value="Ribonuclease H-like superfamily/Ribonuclease H"/>
    <property type="match status" value="1"/>
</dbReference>
<dbReference type="InterPro" id="IPR036397">
    <property type="entry name" value="RNaseH_sf"/>
</dbReference>
<dbReference type="SMART" id="SM00343">
    <property type="entry name" value="ZnF_C2HC"/>
    <property type="match status" value="2"/>
</dbReference>
<dbReference type="Pfam" id="PF03564">
    <property type="entry name" value="DUF1759"/>
    <property type="match status" value="1"/>
</dbReference>
<comment type="caution">
    <text evidence="5">The sequence shown here is derived from an EMBL/GenBank/DDBJ whole genome shotgun (WGS) entry which is preliminary data.</text>
</comment>
<dbReference type="InterPro" id="IPR040676">
    <property type="entry name" value="DUF5641"/>
</dbReference>
<dbReference type="GO" id="GO:0042575">
    <property type="term" value="C:DNA polymerase complex"/>
    <property type="evidence" value="ECO:0007669"/>
    <property type="project" value="UniProtKB-ARBA"/>
</dbReference>
<accession>A0A226D5K4</accession>
<dbReference type="EMBL" id="LNIX01000036">
    <property type="protein sequence ID" value="OXA39931.1"/>
    <property type="molecule type" value="Genomic_DNA"/>
</dbReference>
<dbReference type="InterPro" id="IPR001584">
    <property type="entry name" value="Integrase_cat-core"/>
</dbReference>
<feature type="domain" description="Integrase catalytic" evidence="4">
    <location>
        <begin position="1569"/>
        <end position="1757"/>
    </location>
</feature>
<feature type="compositionally biased region" description="Basic and acidic residues" evidence="2">
    <location>
        <begin position="48"/>
        <end position="62"/>
    </location>
</feature>
<proteinExistence type="predicted"/>
<name>A0A226D5K4_FOLCA</name>
<keyword evidence="1" id="KW-0479">Metal-binding</keyword>
<dbReference type="Proteomes" id="UP000198287">
    <property type="component" value="Unassembled WGS sequence"/>
</dbReference>
<evidence type="ECO:0000256" key="1">
    <source>
        <dbReference type="PROSITE-ProRule" id="PRU00047"/>
    </source>
</evidence>
<feature type="region of interest" description="Disordered" evidence="2">
    <location>
        <begin position="1"/>
        <end position="97"/>
    </location>
</feature>
<dbReference type="SUPFAM" id="SSF56672">
    <property type="entry name" value="DNA/RNA polymerases"/>
    <property type="match status" value="1"/>
</dbReference>
<dbReference type="Pfam" id="PF05380">
    <property type="entry name" value="Peptidase_A17"/>
    <property type="match status" value="1"/>
</dbReference>
<dbReference type="InterPro" id="IPR036875">
    <property type="entry name" value="Znf_CCHC_sf"/>
</dbReference>
<organism evidence="5 6">
    <name type="scientific">Folsomia candida</name>
    <name type="common">Springtail</name>
    <dbReference type="NCBI Taxonomy" id="158441"/>
    <lineage>
        <taxon>Eukaryota</taxon>
        <taxon>Metazoa</taxon>
        <taxon>Ecdysozoa</taxon>
        <taxon>Arthropoda</taxon>
        <taxon>Hexapoda</taxon>
        <taxon>Collembola</taxon>
        <taxon>Entomobryomorpha</taxon>
        <taxon>Isotomoidea</taxon>
        <taxon>Isotomidae</taxon>
        <taxon>Proisotominae</taxon>
        <taxon>Folsomia</taxon>
    </lineage>
</organism>
<dbReference type="PROSITE" id="PS50158">
    <property type="entry name" value="ZF_CCHC"/>
    <property type="match status" value="1"/>
</dbReference>
<evidence type="ECO:0000259" key="4">
    <source>
        <dbReference type="PROSITE" id="PS50994"/>
    </source>
</evidence>
<feature type="domain" description="CCHC-type" evidence="3">
    <location>
        <begin position="541"/>
        <end position="555"/>
    </location>
</feature>
<dbReference type="InterPro" id="IPR005312">
    <property type="entry name" value="DUF1759"/>
</dbReference>
<dbReference type="Pfam" id="PF18701">
    <property type="entry name" value="DUF5641"/>
    <property type="match status" value="1"/>
</dbReference>
<gene>
    <name evidence="5" type="ORF">Fcan01_25378</name>
</gene>
<dbReference type="OrthoDB" id="6775724at2759"/>
<dbReference type="PROSITE" id="PS50994">
    <property type="entry name" value="INTEGRASE"/>
    <property type="match status" value="1"/>
</dbReference>
<dbReference type="InterPro" id="IPR001878">
    <property type="entry name" value="Znf_CCHC"/>
</dbReference>
<dbReference type="PANTHER" id="PTHR47331:SF1">
    <property type="entry name" value="GAG-LIKE PROTEIN"/>
    <property type="match status" value="1"/>
</dbReference>
<evidence type="ECO:0000313" key="5">
    <source>
        <dbReference type="EMBL" id="OXA39931.1"/>
    </source>
</evidence>
<dbReference type="InterPro" id="IPR012337">
    <property type="entry name" value="RNaseH-like_sf"/>
</dbReference>
<dbReference type="SUPFAM" id="SSF53098">
    <property type="entry name" value="Ribonuclease H-like"/>
    <property type="match status" value="1"/>
</dbReference>
<feature type="compositionally biased region" description="Basic and acidic residues" evidence="2">
    <location>
        <begin position="1"/>
        <end position="25"/>
    </location>
</feature>
<dbReference type="GO" id="GO:0003676">
    <property type="term" value="F:nucleic acid binding"/>
    <property type="evidence" value="ECO:0007669"/>
    <property type="project" value="InterPro"/>
</dbReference>
<protein>
    <submittedName>
        <fullName evidence="5">Pro-Pol polyprotein</fullName>
    </submittedName>
</protein>
<dbReference type="InterPro" id="IPR008042">
    <property type="entry name" value="Retrotrans_Pao"/>
</dbReference>
<dbReference type="Gene3D" id="4.10.60.10">
    <property type="entry name" value="Zinc finger, CCHC-type"/>
    <property type="match status" value="1"/>
</dbReference>
<feature type="region of interest" description="Disordered" evidence="2">
    <location>
        <begin position="204"/>
        <end position="225"/>
    </location>
</feature>
<evidence type="ECO:0000256" key="2">
    <source>
        <dbReference type="SAM" id="MobiDB-lite"/>
    </source>
</evidence>
<evidence type="ECO:0000313" key="6">
    <source>
        <dbReference type="Proteomes" id="UP000198287"/>
    </source>
</evidence>
<reference evidence="5 6" key="1">
    <citation type="submission" date="2015-12" db="EMBL/GenBank/DDBJ databases">
        <title>The genome of Folsomia candida.</title>
        <authorList>
            <person name="Faddeeva A."/>
            <person name="Derks M.F."/>
            <person name="Anvar Y."/>
            <person name="Smit S."/>
            <person name="Van Straalen N."/>
            <person name="Roelofs D."/>
        </authorList>
    </citation>
    <scope>NUCLEOTIDE SEQUENCE [LARGE SCALE GENOMIC DNA]</scope>
    <source>
        <strain evidence="5 6">VU population</strain>
        <tissue evidence="5">Whole body</tissue>
    </source>
</reference>
<dbReference type="GO" id="GO:0008270">
    <property type="term" value="F:zinc ion binding"/>
    <property type="evidence" value="ECO:0007669"/>
    <property type="project" value="UniProtKB-KW"/>
</dbReference>
<sequence length="3068" mass="342969">MMKEDQDDHLQRSDRNRRPPDRLDPCWKSPTPRKKKEVMKVGAESEPTDAHQDQPSSPKKEGPSFMSRLLGFGGKEKSHHTASTSSSAMKRRSQAEAAHQAKIASVLQEVSELEEKLEVHECELRSVRDEIERKSAIINPTHPNYKAEEAENVKKEIIILNEEMVALRNKNEMENIRLRGKIKRLKIHLETLQAEKKAVLAEIDDDEEQRLSSSSSDEGGDVDPDETVRKFEAWKEGVAAAAKEEMATSAQRKEEAATMDNIAQSLQALVKISNNPAPRSDIQERMMVRQSIGRDLPLFSGRPEEWPTFVATFKRTTESCGFTDAENIERIRKCVRGEAAKSVECLLVSPNSLPEVLRILEEKFGQHEIIVRSMIAKARASPSVKEGKPQTMIDFGTTVVNLVATIKNLEEMEHLRNPVLLHELVEKLPDSDRKNWEMEVVKAGQRPSLEDFSEWVKMCVKIACRMVPLKSADTKNENQQKVKNSHQERESVATAAGLFSGQASKLCLFCGKSNHYSSECYRAENMNLGEKKELIRKNKACFKCLRLGHAVKDCKVKVTCGKCRGPHCKSMCPELWANQRAIQEQQSTGGPTTNAHNSNHSCRKDVLLKTLVVRVVGPTCGSQKSNGRSSTLEAIGSRVVGEEWARNVLFGGTVTEPKKVKECIVRVESLDGAVKKELHLRKSEVICGNIPRVPAGPWMQELRRKKIWLSDFEQSRVDSEEIEVLVGSDHWGQLVVGKPIPLNCGLFAVKTVFGWTLSGPVPGRRQEGVAMECASLHVGEASVSDFWDLEIIGIKDPADVKSREEKEEETREHFKKSVSREEDGRYYVKMPWIGGIAPIIPNNKAVALKRLESATAKLMKTGDYKSYDEIFNSWLREGIIEEVKREDNYAGVHYLPHRPVFKPESETTPVRPVFDASCKVGRAPSLNDCMEKGPNLIELIPAILLRFREKKIGFVSDIRKAFQMISVDAADRDFLRFLWWEDEEKKKLKEFRHCRVVFGVNCSFFILAAVLQHLLDSVKGDRKSLARKLISSLYVDNCVASVDTVEEYEVFKKQATEIMASAKMELRQWECSAVGAPGVGRPAMRGCGLGDDGGCTPQDSRNTATTMVLGLVWNRERDSIGCNFAKLEIAEKLTKRWILSCVQKIYNPIGFTCPATLKPKLILQKAWAEKMEWDAELPSEIVENFMKWYEELHYLAKIEIPRWIMGQQVKKDEDMQLHVFCDASQDAYAAVVFLRSENEDGAVTVQLLQAKSRVAPLKKSTIPRLELLGCVIAARLYSSTKKALGMGEVASYFWTDSTTALSWIKRNDDWGTFVGNRVRNILELTEAENWRHVPGVQNPADLPSRGCDSRELLESKWWEGPIWLKRPKEDWPSGDAIVNEEMVREEMKRSATTTLVNIEEKKTPWYARASSSYRKNVRNVAWLKRLVKRYRGEAVENKESDLTVSEFGDAERHILKLVQMESFEDGVGVIAGLVVEKDTEGIIRVSSKLLHSEHGVAFRRPILLPASHPLVEQMIREEHVMNGHAGAQFMMGHLRERVWILKGRKTITKVISKCVVCRRFAAKKVDVPPAALPADRVNLVKVFQVTGVDLAGPLFLKNGQKVWICLFTCAVYRCVHLELVTALSTEAFLLALERFISRRGRPTTLYSDNGTNFVGAANLFKGMDWKRIVKETGNRRIQWKFNPPTASWWGGWWERLVRNVKDLLKRMLGSRRLDYDQLQSCVCSVEAVVNGRPLTYVTENGGDLVPLTPAMFLQEIKSSAFPEAELLSGDELRKKSRGIVVLREELRSRFRKEYLSLLVQKSSERKLEDLRVGDVVLVGADGKKRLDWPMAKIVEFLPGKDGKVRLARVKTLNGIGIRPLQRLYPLEVSSEVEAETLKPEVKVRAVQEALKTTTELEPVQRTRQGREVKKPILGEKGMDTISIRIDPDGGNAFVAVNIKTRKLQLEIDNPELFSAMADPKKKIKFDYDDFSFQPGDAAAIEKTLKASKLREFYVGKEPQVFVMKPIHNAFVENDFIQKLNADKTKLTEQRSQQMSALEKRKGSMTPEAFAPAQKAIDVEFDVKMGKANVQFEARRNAMYHAETQHVQHDKKHGSGGKSILGVSKSLCEYCEEHVKEHQKFEYVQHEKEGAKKGKVTSYDIPVRVEVTKLEDMKMTRSQIGPEVDKLTDAISKASCSSSQRRRRRSAKSCVFLLTFLEEYAKSSPDIRKELSSVAESSDGKIYGDDQDVSKVSKIVDHEKMKKHELKQSSIADSLGTGDVDLNGVPENTKISPTKTRLALSKRMSKFTKNSGKVSGTVGKFLLAKGIVQGIASGDTTGLAIMGARIGGEAAIEFATAKIAAKGFGGLAKAAGPIGSVADIGLSVWGLTKAVQRLNDPNSNKFEQKEAIADIVGESSWIFASLLVTAAVSIYKAQNHVDCLNSKLPLLDYEKDTEFGRHLIGQGATEYIENLIKTKEANNLAVNASIGLLDKNPDVIGHVFPSRTIELIGGCRLDRAHCAIDVIGCWKWEETKTVALNCFRDGECLNSHHVCEDNPAVYVPESATGYDWYKCECTRPEDTKFGYPEPNSWVDFRHKTQLYLDRAVPDSPYNCAYEYLCRPSSISSKGYRISQRDKNWAYRCDSAIGIQRRTKTGKYMLYDLGEGSDHVYLNGEDMTSNRHLVGDGAKQYFGGGGTDIFAITGPCSSLTGTLDGGKGENVLAISEDCAPGEKLMWIWTSDVITASCDIKFISGGGGRSYLWDSIILPDSSSCIQSNITIIAGTYTSIVASRRGIDTLIVVPQGIGPVEATTKSGRTTIFVENCASRMTGASKDGSNIQIQFDGKYLKVNEEINVVLQEVYGSPTTITSTGEIVVCSHMLDDGKGWSRTGCPTTLNIFHPIGGADWTVTGGNHNNTFVLSGIAFSGYIFGGVGMTDAIYLMNSTDSDWISVHMDSISYASSQIKFRKIEELHGRRGLIEDVVVACPIGLVRSGGGSSSQFPDKISLPRDPCCSYALQIFSEGFTNISSEAEFGTIQIVMLDVPSETKLQFWMSKSLKLIIDFLLPLKGVNKVRSHAFFGAWLLQIQLELLNQ</sequence>